<sequence>MDILEWRLESLLQGLRSSSEPLILGLQVRRGGGSGRELTLSKRNSILRKTLQSCMQHKLLGGLAVLSAYMVSCDLSWIVEPRKVG</sequence>
<dbReference type="AlphaFoldDB" id="A0A0V0H8Y0"/>
<name>A0A0V0H8Y0_SOLCH</name>
<dbReference type="EMBL" id="GEDG01024005">
    <property type="protein sequence ID" value="JAP16304.1"/>
    <property type="molecule type" value="Transcribed_RNA"/>
</dbReference>
<evidence type="ECO:0000313" key="1">
    <source>
        <dbReference type="EMBL" id="JAP16304.1"/>
    </source>
</evidence>
<organism evidence="1">
    <name type="scientific">Solanum chacoense</name>
    <name type="common">Chaco potato</name>
    <dbReference type="NCBI Taxonomy" id="4108"/>
    <lineage>
        <taxon>Eukaryota</taxon>
        <taxon>Viridiplantae</taxon>
        <taxon>Streptophyta</taxon>
        <taxon>Embryophyta</taxon>
        <taxon>Tracheophyta</taxon>
        <taxon>Spermatophyta</taxon>
        <taxon>Magnoliopsida</taxon>
        <taxon>eudicotyledons</taxon>
        <taxon>Gunneridae</taxon>
        <taxon>Pentapetalae</taxon>
        <taxon>asterids</taxon>
        <taxon>lamiids</taxon>
        <taxon>Solanales</taxon>
        <taxon>Solanaceae</taxon>
        <taxon>Solanoideae</taxon>
        <taxon>Solaneae</taxon>
        <taxon>Solanum</taxon>
    </lineage>
</organism>
<proteinExistence type="predicted"/>
<reference evidence="1" key="1">
    <citation type="submission" date="2015-12" db="EMBL/GenBank/DDBJ databases">
        <title>Gene expression during late stages of embryo sac development: a critical building block for successful pollen-pistil interactions.</title>
        <authorList>
            <person name="Liu Y."/>
            <person name="Joly V."/>
            <person name="Sabar M."/>
            <person name="Matton D.P."/>
        </authorList>
    </citation>
    <scope>NUCLEOTIDE SEQUENCE</scope>
</reference>
<protein>
    <submittedName>
        <fullName evidence="1">Putative ovule protein</fullName>
    </submittedName>
</protein>
<accession>A0A0V0H8Y0</accession>